<feature type="transmembrane region" description="Helical" evidence="1">
    <location>
        <begin position="39"/>
        <end position="59"/>
    </location>
</feature>
<evidence type="ECO:0000313" key="3">
    <source>
        <dbReference type="Proteomes" id="UP000249542"/>
    </source>
</evidence>
<organism evidence="2 3">
    <name type="scientific">Mesonia algae</name>
    <dbReference type="NCBI Taxonomy" id="213248"/>
    <lineage>
        <taxon>Bacteria</taxon>
        <taxon>Pseudomonadati</taxon>
        <taxon>Bacteroidota</taxon>
        <taxon>Flavobacteriia</taxon>
        <taxon>Flavobacteriales</taxon>
        <taxon>Flavobacteriaceae</taxon>
        <taxon>Mesonia</taxon>
    </lineage>
</organism>
<feature type="transmembrane region" description="Helical" evidence="1">
    <location>
        <begin position="79"/>
        <end position="97"/>
    </location>
</feature>
<dbReference type="AlphaFoldDB" id="A0A2W7I259"/>
<sequence length="177" mass="19498">MENSPSIKPIAYNYGGSLALIGILMLVIVYVFNINPDSTGNYIISVVSILLNIAIFMYAIKEFKKKNNGFLSLSQALKVGLAVAAIGGIIVGIYAYFHYSYIYPEFIDLMGEQQRMSMIESGQVTDAQIEQSMEMTSFTRSAGFLTTMTLVSSLFFGFIISLIVGLIMKRKNPALEG</sequence>
<accession>A0A2W7I259</accession>
<dbReference type="EMBL" id="QKYV01000005">
    <property type="protein sequence ID" value="PZW39532.1"/>
    <property type="molecule type" value="Genomic_DNA"/>
</dbReference>
<reference evidence="2 3" key="1">
    <citation type="submission" date="2018-06" db="EMBL/GenBank/DDBJ databases">
        <title>Genomic Encyclopedia of Archaeal and Bacterial Type Strains, Phase II (KMG-II): from individual species to whole genera.</title>
        <authorList>
            <person name="Goeker M."/>
        </authorList>
    </citation>
    <scope>NUCLEOTIDE SEQUENCE [LARGE SCALE GENOMIC DNA]</scope>
    <source>
        <strain evidence="2 3">DSM 15361</strain>
    </source>
</reference>
<dbReference type="Pfam" id="PF13858">
    <property type="entry name" value="DUF4199"/>
    <property type="match status" value="1"/>
</dbReference>
<evidence type="ECO:0000256" key="1">
    <source>
        <dbReference type="SAM" id="Phobius"/>
    </source>
</evidence>
<protein>
    <submittedName>
        <fullName evidence="2">Uncharacterized protein DUF4199</fullName>
    </submittedName>
</protein>
<keyword evidence="1" id="KW-0812">Transmembrane</keyword>
<keyword evidence="1" id="KW-0472">Membrane</keyword>
<dbReference type="Proteomes" id="UP000249542">
    <property type="component" value="Unassembled WGS sequence"/>
</dbReference>
<dbReference type="InterPro" id="IPR025250">
    <property type="entry name" value="DUF4199"/>
</dbReference>
<evidence type="ECO:0000313" key="2">
    <source>
        <dbReference type="EMBL" id="PZW39532.1"/>
    </source>
</evidence>
<feature type="transmembrane region" description="Helical" evidence="1">
    <location>
        <begin position="142"/>
        <end position="168"/>
    </location>
</feature>
<feature type="transmembrane region" description="Helical" evidence="1">
    <location>
        <begin position="12"/>
        <end position="33"/>
    </location>
</feature>
<name>A0A2W7I259_9FLAO</name>
<proteinExistence type="predicted"/>
<gene>
    <name evidence="2" type="ORF">LX95_01888</name>
</gene>
<dbReference type="RefSeq" id="WP_111541193.1">
    <property type="nucleotide sequence ID" value="NZ_QKYV01000005.1"/>
</dbReference>
<keyword evidence="1" id="KW-1133">Transmembrane helix</keyword>
<keyword evidence="3" id="KW-1185">Reference proteome</keyword>
<comment type="caution">
    <text evidence="2">The sequence shown here is derived from an EMBL/GenBank/DDBJ whole genome shotgun (WGS) entry which is preliminary data.</text>
</comment>